<evidence type="ECO:0000313" key="12">
    <source>
        <dbReference type="Proteomes" id="UP000626109"/>
    </source>
</evidence>
<evidence type="ECO:0000256" key="10">
    <source>
        <dbReference type="RuleBase" id="RU361115"/>
    </source>
</evidence>
<dbReference type="EMBL" id="CAJNNW010031825">
    <property type="protein sequence ID" value="CAE8709301.1"/>
    <property type="molecule type" value="Genomic_DNA"/>
</dbReference>
<dbReference type="Proteomes" id="UP000626109">
    <property type="component" value="Unassembled WGS sequence"/>
</dbReference>
<dbReference type="InterPro" id="IPR002076">
    <property type="entry name" value="ELO_fam"/>
</dbReference>
<comment type="caution">
    <text evidence="10">Lacks conserved residue(s) required for the propagation of feature annotation.</text>
</comment>
<comment type="similarity">
    <text evidence="10">Belongs to the ELO family.</text>
</comment>
<dbReference type="GO" id="GO:0009922">
    <property type="term" value="F:fatty acid elongase activity"/>
    <property type="evidence" value="ECO:0007669"/>
    <property type="project" value="InterPro"/>
</dbReference>
<accession>A0A813KNC6</accession>
<proteinExistence type="inferred from homology"/>
<keyword evidence="3 10" id="KW-0808">Transferase</keyword>
<evidence type="ECO:0000256" key="4">
    <source>
        <dbReference type="ARBA" id="ARBA00022692"/>
    </source>
</evidence>
<dbReference type="GO" id="GO:0042761">
    <property type="term" value="P:very long-chain fatty acid biosynthetic process"/>
    <property type="evidence" value="ECO:0007669"/>
    <property type="project" value="TreeGrafter"/>
</dbReference>
<keyword evidence="9 10" id="KW-0275">Fatty acid biosynthesis</keyword>
<feature type="non-terminal residue" evidence="11">
    <location>
        <position position="1"/>
    </location>
</feature>
<dbReference type="EC" id="2.3.1.-" evidence="10"/>
<evidence type="ECO:0000256" key="9">
    <source>
        <dbReference type="ARBA" id="ARBA00023160"/>
    </source>
</evidence>
<dbReference type="GO" id="GO:0034626">
    <property type="term" value="P:fatty acid elongation, polyunsaturated fatty acid"/>
    <property type="evidence" value="ECO:0007669"/>
    <property type="project" value="TreeGrafter"/>
</dbReference>
<name>A0A813KNC6_POLGL</name>
<dbReference type="AlphaFoldDB" id="A0A813KNC6"/>
<dbReference type="PANTHER" id="PTHR11157">
    <property type="entry name" value="FATTY ACID ACYL TRANSFERASE-RELATED"/>
    <property type="match status" value="1"/>
</dbReference>
<comment type="subcellular location">
    <subcellularLocation>
        <location evidence="1">Membrane</location>
        <topology evidence="1">Multi-pass membrane protein</topology>
    </subcellularLocation>
</comment>
<keyword evidence="7 10" id="KW-0443">Lipid metabolism</keyword>
<evidence type="ECO:0000256" key="8">
    <source>
        <dbReference type="ARBA" id="ARBA00023136"/>
    </source>
</evidence>
<keyword evidence="5 10" id="KW-0276">Fatty acid metabolism</keyword>
<comment type="catalytic activity">
    <reaction evidence="10">
        <text>an acyl-CoA + malonyl-CoA + H(+) = a 3-oxoacyl-CoA + CO2 + CoA</text>
        <dbReference type="Rhea" id="RHEA:50252"/>
        <dbReference type="ChEBI" id="CHEBI:15378"/>
        <dbReference type="ChEBI" id="CHEBI:16526"/>
        <dbReference type="ChEBI" id="CHEBI:57287"/>
        <dbReference type="ChEBI" id="CHEBI:57384"/>
        <dbReference type="ChEBI" id="CHEBI:58342"/>
        <dbReference type="ChEBI" id="CHEBI:90726"/>
    </reaction>
    <physiologicalReaction direction="left-to-right" evidence="10">
        <dbReference type="Rhea" id="RHEA:50253"/>
    </physiologicalReaction>
</comment>
<evidence type="ECO:0000256" key="3">
    <source>
        <dbReference type="ARBA" id="ARBA00022679"/>
    </source>
</evidence>
<feature type="transmembrane region" description="Helical" evidence="10">
    <location>
        <begin position="201"/>
        <end position="221"/>
    </location>
</feature>
<dbReference type="Pfam" id="PF01151">
    <property type="entry name" value="ELO"/>
    <property type="match status" value="1"/>
</dbReference>
<keyword evidence="2 10" id="KW-0444">Lipid biosynthesis</keyword>
<evidence type="ECO:0000256" key="2">
    <source>
        <dbReference type="ARBA" id="ARBA00022516"/>
    </source>
</evidence>
<feature type="transmembrane region" description="Helical" evidence="10">
    <location>
        <begin position="100"/>
        <end position="127"/>
    </location>
</feature>
<protein>
    <recommendedName>
        <fullName evidence="10">Elongation of fatty acids protein</fullName>
        <ecNumber evidence="10">2.3.1.-</ecNumber>
    </recommendedName>
</protein>
<reference evidence="11" key="1">
    <citation type="submission" date="2021-02" db="EMBL/GenBank/DDBJ databases">
        <authorList>
            <person name="Dougan E. K."/>
            <person name="Rhodes N."/>
            <person name="Thang M."/>
            <person name="Chan C."/>
        </authorList>
    </citation>
    <scope>NUCLEOTIDE SEQUENCE</scope>
</reference>
<organism evidence="11 12">
    <name type="scientific">Polarella glacialis</name>
    <name type="common">Dinoflagellate</name>
    <dbReference type="NCBI Taxonomy" id="89957"/>
    <lineage>
        <taxon>Eukaryota</taxon>
        <taxon>Sar</taxon>
        <taxon>Alveolata</taxon>
        <taxon>Dinophyceae</taxon>
        <taxon>Suessiales</taxon>
        <taxon>Suessiaceae</taxon>
        <taxon>Polarella</taxon>
    </lineage>
</organism>
<keyword evidence="8 10" id="KW-0472">Membrane</keyword>
<evidence type="ECO:0000256" key="1">
    <source>
        <dbReference type="ARBA" id="ARBA00004141"/>
    </source>
</evidence>
<comment type="caution">
    <text evidence="11">The sequence shown here is derived from an EMBL/GenBank/DDBJ whole genome shotgun (WGS) entry which is preliminary data.</text>
</comment>
<evidence type="ECO:0000256" key="6">
    <source>
        <dbReference type="ARBA" id="ARBA00022989"/>
    </source>
</evidence>
<feature type="transmembrane region" description="Helical" evidence="10">
    <location>
        <begin position="233"/>
        <end position="257"/>
    </location>
</feature>
<keyword evidence="4 10" id="KW-0812">Transmembrane</keyword>
<sequence>MLTSSPASMAQKLLGWVPDRATVYADLTIGPSLDVDRLTIWQGHELIPGETSWWSGSANAQATSIHWEIPLMAVGTYMVMIPLLKWYIAKYGKWDVKEFAFYWNSFLSIFSWCGVFACVPVMVSSLVEKGLYFSSCAPAHSYSNGLCGFFVSMFVYSKVFELVDTVLLLLANKPVIALQWWHHSTVLLYCWHSNSASIATGLWFASMNYSVHSIMYAYFAATATTYRKLVTPFAIFITLAQLLQMAVGMFVTVKAVFYQ</sequence>
<dbReference type="GO" id="GO:0034625">
    <property type="term" value="P:fatty acid elongation, monounsaturated fatty acid"/>
    <property type="evidence" value="ECO:0007669"/>
    <property type="project" value="TreeGrafter"/>
</dbReference>
<keyword evidence="6 10" id="KW-1133">Transmembrane helix</keyword>
<dbReference type="GO" id="GO:0030148">
    <property type="term" value="P:sphingolipid biosynthetic process"/>
    <property type="evidence" value="ECO:0007669"/>
    <property type="project" value="TreeGrafter"/>
</dbReference>
<evidence type="ECO:0000256" key="5">
    <source>
        <dbReference type="ARBA" id="ARBA00022832"/>
    </source>
</evidence>
<dbReference type="GO" id="GO:0005789">
    <property type="term" value="C:endoplasmic reticulum membrane"/>
    <property type="evidence" value="ECO:0007669"/>
    <property type="project" value="TreeGrafter"/>
</dbReference>
<feature type="transmembrane region" description="Helical" evidence="10">
    <location>
        <begin position="69"/>
        <end position="88"/>
    </location>
</feature>
<gene>
    <name evidence="11" type="ORF">PGLA2088_LOCUS35378</name>
</gene>
<dbReference type="PANTHER" id="PTHR11157:SF17">
    <property type="entry name" value="ELONGATION OF VERY LONG CHAIN FATTY ACIDS PROTEIN 6"/>
    <property type="match status" value="1"/>
</dbReference>
<evidence type="ECO:0000313" key="11">
    <source>
        <dbReference type="EMBL" id="CAE8709301.1"/>
    </source>
</evidence>
<dbReference type="GO" id="GO:0019367">
    <property type="term" value="P:fatty acid elongation, saturated fatty acid"/>
    <property type="evidence" value="ECO:0007669"/>
    <property type="project" value="TreeGrafter"/>
</dbReference>
<evidence type="ECO:0000256" key="7">
    <source>
        <dbReference type="ARBA" id="ARBA00023098"/>
    </source>
</evidence>